<evidence type="ECO:0000313" key="1">
    <source>
        <dbReference type="EMBL" id="MBW9064631.1"/>
    </source>
</evidence>
<sequence length="113" mass="12456">MYKHVCEAFVLIPYAERVAEKVCARLSDYCRSIGVTSTDKVLDFGDARAIMRPTDEGLHFRVEAHDSVTLYGIRTLLQGSLSAIAEFSGEAVEWHPAGGAPFGAARRLRKRTA</sequence>
<proteinExistence type="predicted"/>
<dbReference type="RefSeq" id="WP_220372606.1">
    <property type="nucleotide sequence ID" value="NZ_JAEUAO010000003.1"/>
</dbReference>
<protein>
    <recommendedName>
        <fullName evidence="3">DUF2218 domain-containing protein</fullName>
    </recommendedName>
</protein>
<comment type="caution">
    <text evidence="1">The sequence shown here is derived from an EMBL/GenBank/DDBJ whole genome shotgun (WGS) entry which is preliminary data.</text>
</comment>
<evidence type="ECO:0000313" key="2">
    <source>
        <dbReference type="Proteomes" id="UP000757604"/>
    </source>
</evidence>
<reference evidence="1 2" key="1">
    <citation type="journal article" date="2021" name="MBio">
        <title>Poor Competitiveness of Bradyrhizobium in Pigeon Pea Root Colonization in Indian Soils.</title>
        <authorList>
            <person name="Chalasani D."/>
            <person name="Basu A."/>
            <person name="Pullabhotla S.V.S.R.N."/>
            <person name="Jorrin B."/>
            <person name="Neal A.L."/>
            <person name="Poole P.S."/>
            <person name="Podile A.R."/>
            <person name="Tkacz A."/>
        </authorList>
    </citation>
    <scope>NUCLEOTIDE SEQUENCE [LARGE SCALE GENOMIC DNA]</scope>
    <source>
        <strain evidence="1 2">HU44</strain>
    </source>
</reference>
<accession>A0ABS7HBP5</accession>
<gene>
    <name evidence="1" type="ORF">JNB71_15010</name>
</gene>
<keyword evidence="2" id="KW-1185">Reference proteome</keyword>
<organism evidence="1 2">
    <name type="scientific">Rhizobium herbae</name>
    <dbReference type="NCBI Taxonomy" id="508661"/>
    <lineage>
        <taxon>Bacteria</taxon>
        <taxon>Pseudomonadati</taxon>
        <taxon>Pseudomonadota</taxon>
        <taxon>Alphaproteobacteria</taxon>
        <taxon>Hyphomicrobiales</taxon>
        <taxon>Rhizobiaceae</taxon>
        <taxon>Rhizobium/Agrobacterium group</taxon>
        <taxon>Rhizobium</taxon>
    </lineage>
</organism>
<dbReference type="EMBL" id="JAEUAO010000003">
    <property type="protein sequence ID" value="MBW9064631.1"/>
    <property type="molecule type" value="Genomic_DNA"/>
</dbReference>
<dbReference type="Proteomes" id="UP000757604">
    <property type="component" value="Unassembled WGS sequence"/>
</dbReference>
<name>A0ABS7HBP5_9HYPH</name>
<evidence type="ECO:0008006" key="3">
    <source>
        <dbReference type="Google" id="ProtNLM"/>
    </source>
</evidence>
<dbReference type="Gene3D" id="3.30.310.50">
    <property type="entry name" value="Alpha-D-phosphohexomutase, C-terminal domain"/>
    <property type="match status" value="1"/>
</dbReference>